<feature type="transmembrane region" description="Helical" evidence="9">
    <location>
        <begin position="40"/>
        <end position="57"/>
    </location>
</feature>
<dbReference type="Proteomes" id="UP000002892">
    <property type="component" value="Chromosome"/>
</dbReference>
<keyword evidence="9" id="KW-0050">Antiport</keyword>
<evidence type="ECO:0000256" key="9">
    <source>
        <dbReference type="RuleBase" id="RU365028"/>
    </source>
</evidence>
<keyword evidence="12" id="KW-1185">Reference proteome</keyword>
<evidence type="ECO:0000256" key="1">
    <source>
        <dbReference type="ARBA" id="ARBA00004127"/>
    </source>
</evidence>
<feature type="transmembrane region" description="Helical" evidence="9">
    <location>
        <begin position="239"/>
        <end position="261"/>
    </location>
</feature>
<evidence type="ECO:0000256" key="8">
    <source>
        <dbReference type="ARBA" id="ARBA00023136"/>
    </source>
</evidence>
<feature type="transmembrane region" description="Helical" evidence="9">
    <location>
        <begin position="282"/>
        <end position="305"/>
    </location>
</feature>
<dbReference type="EMBL" id="CP003639">
    <property type="protein sequence ID" value="AFM40013.1"/>
    <property type="molecule type" value="Genomic_DNA"/>
</dbReference>
<dbReference type="PANTHER" id="PTHR31503">
    <property type="entry name" value="VACUOLAR CALCIUM ION TRANSPORTER"/>
    <property type="match status" value="1"/>
</dbReference>
<keyword evidence="6 9" id="KW-1133">Transmembrane helix</keyword>
<proteinExistence type="inferred from homology"/>
<feature type="transmembrane region" description="Helical" evidence="9">
    <location>
        <begin position="170"/>
        <end position="191"/>
    </location>
</feature>
<dbReference type="KEGG" id="dai:Desaci_0968"/>
<keyword evidence="2 9" id="KW-0813">Transport</keyword>
<dbReference type="GO" id="GO:0012505">
    <property type="term" value="C:endomembrane system"/>
    <property type="evidence" value="ECO:0007669"/>
    <property type="project" value="UniProtKB-SubCell"/>
</dbReference>
<dbReference type="InterPro" id="IPR044880">
    <property type="entry name" value="NCX_ion-bd_dom_sf"/>
</dbReference>
<keyword evidence="5 9" id="KW-0106">Calcium</keyword>
<dbReference type="STRING" id="646529.Desaci_0968"/>
<evidence type="ECO:0000256" key="6">
    <source>
        <dbReference type="ARBA" id="ARBA00022989"/>
    </source>
</evidence>
<keyword evidence="3 9" id="KW-0109">Calcium transport</keyword>
<keyword evidence="4 9" id="KW-0812">Transmembrane</keyword>
<feature type="transmembrane region" description="Helical" evidence="9">
    <location>
        <begin position="64"/>
        <end position="93"/>
    </location>
</feature>
<dbReference type="InterPro" id="IPR004837">
    <property type="entry name" value="NaCa_Exmemb"/>
</dbReference>
<dbReference type="GO" id="GO:0016020">
    <property type="term" value="C:membrane"/>
    <property type="evidence" value="ECO:0007669"/>
    <property type="project" value="InterPro"/>
</dbReference>
<evidence type="ECO:0000256" key="2">
    <source>
        <dbReference type="ARBA" id="ARBA00022448"/>
    </source>
</evidence>
<feature type="transmembrane region" description="Helical" evidence="9">
    <location>
        <begin position="339"/>
        <end position="358"/>
    </location>
</feature>
<organism evidence="11 12">
    <name type="scientific">Desulfosporosinus acidiphilus (strain DSM 22704 / JCM 16185 / SJ4)</name>
    <dbReference type="NCBI Taxonomy" id="646529"/>
    <lineage>
        <taxon>Bacteria</taxon>
        <taxon>Bacillati</taxon>
        <taxon>Bacillota</taxon>
        <taxon>Clostridia</taxon>
        <taxon>Eubacteriales</taxon>
        <taxon>Desulfitobacteriaceae</taxon>
        <taxon>Desulfosporosinus</taxon>
    </lineage>
</organism>
<keyword evidence="7 9" id="KW-0406">Ion transport</keyword>
<feature type="domain" description="Sodium/calcium exchanger membrane region" evidence="10">
    <location>
        <begin position="40"/>
        <end position="190"/>
    </location>
</feature>
<keyword evidence="8 9" id="KW-0472">Membrane</keyword>
<dbReference type="InterPro" id="IPR004713">
    <property type="entry name" value="CaH_exchang"/>
</dbReference>
<evidence type="ECO:0000256" key="3">
    <source>
        <dbReference type="ARBA" id="ARBA00022568"/>
    </source>
</evidence>
<feature type="transmembrane region" description="Helical" evidence="9">
    <location>
        <begin position="16"/>
        <end position="34"/>
    </location>
</feature>
<comment type="similarity">
    <text evidence="9">Belongs to the Ca(2+):cation antiporter (CaCA) (TC 2.A.19) family.</text>
</comment>
<dbReference type="InterPro" id="IPR004798">
    <property type="entry name" value="CAX-like"/>
</dbReference>
<feature type="domain" description="Sodium/calcium exchanger membrane region" evidence="10">
    <location>
        <begin position="214"/>
        <end position="357"/>
    </location>
</feature>
<feature type="transmembrane region" description="Helical" evidence="9">
    <location>
        <begin position="311"/>
        <end position="332"/>
    </location>
</feature>
<dbReference type="NCBIfam" id="TIGR00378">
    <property type="entry name" value="cax"/>
    <property type="match status" value="1"/>
</dbReference>
<evidence type="ECO:0000256" key="4">
    <source>
        <dbReference type="ARBA" id="ARBA00022692"/>
    </source>
</evidence>
<name>I4D2I9_DESAJ</name>
<protein>
    <recommendedName>
        <fullName evidence="9">Ca(2+)/H(+) antiporter</fullName>
    </recommendedName>
</protein>
<feature type="transmembrane region" description="Helical" evidence="9">
    <location>
        <begin position="138"/>
        <end position="158"/>
    </location>
</feature>
<dbReference type="PANTHER" id="PTHR31503:SF22">
    <property type="entry name" value="VACUOLAR CALCIUM ION TRANSPORTER"/>
    <property type="match status" value="1"/>
</dbReference>
<comment type="function">
    <text evidence="9">Ca(+)/H(+) antiporter that extrudes calcium in exchange for external protons.</text>
</comment>
<feature type="transmembrane region" description="Helical" evidence="9">
    <location>
        <begin position="105"/>
        <end position="126"/>
    </location>
</feature>
<evidence type="ECO:0000313" key="12">
    <source>
        <dbReference type="Proteomes" id="UP000002892"/>
    </source>
</evidence>
<dbReference type="GO" id="GO:0015369">
    <property type="term" value="F:calcium:proton antiporter activity"/>
    <property type="evidence" value="ECO:0007669"/>
    <property type="project" value="UniProtKB-UniRule"/>
</dbReference>
<dbReference type="NCBIfam" id="TIGR00846">
    <property type="entry name" value="caca2"/>
    <property type="match status" value="1"/>
</dbReference>
<evidence type="ECO:0000256" key="7">
    <source>
        <dbReference type="ARBA" id="ARBA00023065"/>
    </source>
</evidence>
<dbReference type="Pfam" id="PF01699">
    <property type="entry name" value="Na_Ca_ex"/>
    <property type="match status" value="2"/>
</dbReference>
<feature type="transmembrane region" description="Helical" evidence="9">
    <location>
        <begin position="212"/>
        <end position="233"/>
    </location>
</feature>
<evidence type="ECO:0000259" key="10">
    <source>
        <dbReference type="Pfam" id="PF01699"/>
    </source>
</evidence>
<reference evidence="11 12" key="1">
    <citation type="journal article" date="2012" name="J. Bacteriol.">
        <title>Complete genome sequences of Desulfosporosinus orientis DSM765T, Desulfosporosinus youngiae DSM17734T, Desulfosporosinus meridiei DSM13257T, and Desulfosporosinus acidiphilus DSM22704T.</title>
        <authorList>
            <person name="Pester M."/>
            <person name="Brambilla E."/>
            <person name="Alazard D."/>
            <person name="Rattei T."/>
            <person name="Weinmaier T."/>
            <person name="Han J."/>
            <person name="Lucas S."/>
            <person name="Lapidus A."/>
            <person name="Cheng J.F."/>
            <person name="Goodwin L."/>
            <person name="Pitluck S."/>
            <person name="Peters L."/>
            <person name="Ovchinnikova G."/>
            <person name="Teshima H."/>
            <person name="Detter J.C."/>
            <person name="Han C.S."/>
            <person name="Tapia R."/>
            <person name="Land M.L."/>
            <person name="Hauser L."/>
            <person name="Kyrpides N.C."/>
            <person name="Ivanova N.N."/>
            <person name="Pagani I."/>
            <person name="Huntmann M."/>
            <person name="Wei C.L."/>
            <person name="Davenport K.W."/>
            <person name="Daligault H."/>
            <person name="Chain P.S."/>
            <person name="Chen A."/>
            <person name="Mavromatis K."/>
            <person name="Markowitz V."/>
            <person name="Szeto E."/>
            <person name="Mikhailova N."/>
            <person name="Pati A."/>
            <person name="Wagner M."/>
            <person name="Woyke T."/>
            <person name="Ollivier B."/>
            <person name="Klenk H.P."/>
            <person name="Spring S."/>
            <person name="Loy A."/>
        </authorList>
    </citation>
    <scope>NUCLEOTIDE SEQUENCE [LARGE SCALE GENOMIC DNA]</scope>
    <source>
        <strain evidence="12">DSM 22704 / JCM 16185 / SJ4</strain>
    </source>
</reference>
<accession>I4D2I9</accession>
<dbReference type="eggNOG" id="COG0387">
    <property type="taxonomic scope" value="Bacteria"/>
</dbReference>
<dbReference type="AlphaFoldDB" id="I4D2I9"/>
<gene>
    <name evidence="11" type="ordered locus">Desaci_0968</name>
</gene>
<evidence type="ECO:0000313" key="11">
    <source>
        <dbReference type="EMBL" id="AFM40013.1"/>
    </source>
</evidence>
<evidence type="ECO:0000256" key="5">
    <source>
        <dbReference type="ARBA" id="ARBA00022837"/>
    </source>
</evidence>
<sequence length="359" mass="38465">MRLWQTLENIEEDTGLKLLNFLLLAIPVSIFFHLTNSSPVLAFLAACLSIIPLSGYMGKATEEIAIYVGPSIGGLLNATFGNAAELIITLFALKSGLVEVVKASITGSIIGNLLLVLGLSMLLGGFKFKTQKFNRAAAGMHTSMLLLAVTGLIIPAIFLSKHTSPAAEPLSLGVAAVLILVYLLSLLFSLHTHKDVFRPSQEHSGTPQWTKLKALLILLTATILVVMESEFLVSGIEPVVNTLGISELFIGVIIIPIIGNAAEHTTSVMMALKNKMEISLEIAIGSSTQIALFVAPLLVFIGYFIGKPIDLLFTSYELVVIILGTVITAIISMDGRSNWLEGAQLLASYVIMALAFLFV</sequence>
<dbReference type="GO" id="GO:0006874">
    <property type="term" value="P:intracellular calcium ion homeostasis"/>
    <property type="evidence" value="ECO:0007669"/>
    <property type="project" value="TreeGrafter"/>
</dbReference>
<dbReference type="HOGENOM" id="CLU_008721_2_2_9"/>
<comment type="subcellular location">
    <subcellularLocation>
        <location evidence="1">Endomembrane system</location>
        <topology evidence="1">Multi-pass membrane protein</topology>
    </subcellularLocation>
</comment>
<dbReference type="Gene3D" id="1.20.1420.30">
    <property type="entry name" value="NCX, central ion-binding region"/>
    <property type="match status" value="1"/>
</dbReference>